<evidence type="ECO:0000259" key="10">
    <source>
        <dbReference type="Pfam" id="PF01680"/>
    </source>
</evidence>
<comment type="similarity">
    <text evidence="2 8">Belongs to the PdxS/SNZ family.</text>
</comment>
<evidence type="ECO:0000256" key="2">
    <source>
        <dbReference type="ARBA" id="ARBA00007281"/>
    </source>
</evidence>
<feature type="region of interest" description="Disordered" evidence="9">
    <location>
        <begin position="1"/>
        <end position="28"/>
    </location>
</feature>
<evidence type="ECO:0000256" key="9">
    <source>
        <dbReference type="SAM" id="MobiDB-lite"/>
    </source>
</evidence>
<dbReference type="PANTHER" id="PTHR31829:SF0">
    <property type="entry name" value="PYRIDOXAL 5'-PHOSPHATE SYNTHASE SUBUNIT SNZ1-RELATED"/>
    <property type="match status" value="1"/>
</dbReference>
<dbReference type="InterPro" id="IPR033755">
    <property type="entry name" value="PdxS/SNZ_N"/>
</dbReference>
<evidence type="ECO:0000256" key="1">
    <source>
        <dbReference type="ARBA" id="ARBA00004737"/>
    </source>
</evidence>
<dbReference type="GO" id="GO:0042823">
    <property type="term" value="P:pyridoxal phosphate biosynthetic process"/>
    <property type="evidence" value="ECO:0007669"/>
    <property type="project" value="InterPro"/>
</dbReference>
<dbReference type="Proteomes" id="UP001140011">
    <property type="component" value="Unassembled WGS sequence"/>
</dbReference>
<evidence type="ECO:0000313" key="11">
    <source>
        <dbReference type="EMBL" id="KAJ2743621.1"/>
    </source>
</evidence>
<dbReference type="OrthoDB" id="1660966at2759"/>
<comment type="pathway">
    <text evidence="1">Cofactor biosynthesis; pyridoxal 5'-phosphate biosynthesis.</text>
</comment>
<evidence type="ECO:0000256" key="5">
    <source>
        <dbReference type="ARBA" id="ARBA00023239"/>
    </source>
</evidence>
<evidence type="ECO:0000256" key="6">
    <source>
        <dbReference type="ARBA" id="ARBA00023270"/>
    </source>
</evidence>
<dbReference type="InterPro" id="IPR013785">
    <property type="entry name" value="Aldolase_TIM"/>
</dbReference>
<dbReference type="EMBL" id="JANBUH010001644">
    <property type="protein sequence ID" value="KAJ2743621.1"/>
    <property type="molecule type" value="Genomic_DNA"/>
</dbReference>
<sequence length="311" mass="34418">MATKAEKERDARIAARQQEAKKKKDEKTAKEEVLNKRLKLSLKTTTPERTNKLSGCIIVDVINVIQARLAQEAGFSAVCALEVLPATMQARKMSRMCDPRVTRSIANSVLIPVVAKIAIGHDIEAGVAIKAGANFVDESEFAIMGALPTLYIDNKGDIPVPVICGVGTLADCLKRRKEGASILRIRQTSAVRADATVVTLNNIENELKKYRDNAVLREMWLEMHGLEEADFAFLKDAEDISLLRIYAYGGICTPRDVALMMHMHCAGVFVDNSVFTSDNPRKRLKAMARAVERYDDIDEIIKLSIGTAERM</sequence>
<keyword evidence="5 11" id="KW-0456">Lyase</keyword>
<keyword evidence="6" id="KW-0704">Schiff base</keyword>
<dbReference type="AlphaFoldDB" id="A0A9W8L854"/>
<comment type="caution">
    <text evidence="11">The sequence shown here is derived from an EMBL/GenBank/DDBJ whole genome shotgun (WGS) entry which is preliminary data.</text>
</comment>
<feature type="domain" description="PdxS/SNZ N-terminal" evidence="10">
    <location>
        <begin position="51"/>
        <end position="211"/>
    </location>
</feature>
<dbReference type="InterPro" id="IPR001852">
    <property type="entry name" value="PdxS/SNZ"/>
</dbReference>
<reference evidence="11" key="1">
    <citation type="submission" date="2022-07" db="EMBL/GenBank/DDBJ databases">
        <title>Phylogenomic reconstructions and comparative analyses of Kickxellomycotina fungi.</title>
        <authorList>
            <person name="Reynolds N.K."/>
            <person name="Stajich J.E."/>
            <person name="Barry K."/>
            <person name="Grigoriev I.V."/>
            <person name="Crous P."/>
            <person name="Smith M.E."/>
        </authorList>
    </citation>
    <scope>NUCLEOTIDE SEQUENCE</scope>
    <source>
        <strain evidence="11">BCRC 34297</strain>
    </source>
</reference>
<organism evidence="11 12">
    <name type="scientific">Coemansia pectinata</name>
    <dbReference type="NCBI Taxonomy" id="1052879"/>
    <lineage>
        <taxon>Eukaryota</taxon>
        <taxon>Fungi</taxon>
        <taxon>Fungi incertae sedis</taxon>
        <taxon>Zoopagomycota</taxon>
        <taxon>Kickxellomycotina</taxon>
        <taxon>Kickxellomycetes</taxon>
        <taxon>Kickxellales</taxon>
        <taxon>Kickxellaceae</taxon>
        <taxon>Coemansia</taxon>
    </lineage>
</organism>
<dbReference type="GO" id="GO:0008615">
    <property type="term" value="P:pyridoxine biosynthetic process"/>
    <property type="evidence" value="ECO:0007669"/>
    <property type="project" value="TreeGrafter"/>
</dbReference>
<evidence type="ECO:0000256" key="3">
    <source>
        <dbReference type="ARBA" id="ARBA00012084"/>
    </source>
</evidence>
<dbReference type="EC" id="4.3.3.6" evidence="3"/>
<gene>
    <name evidence="11" type="primary">SNZ1_2</name>
    <name evidence="11" type="ORF">GGI19_006676</name>
</gene>
<dbReference type="GO" id="GO:0036381">
    <property type="term" value="F:pyridoxal 5'-phosphate synthase (glutamine hydrolysing) activity"/>
    <property type="evidence" value="ECO:0007669"/>
    <property type="project" value="UniProtKB-EC"/>
</dbReference>
<evidence type="ECO:0000313" key="12">
    <source>
        <dbReference type="Proteomes" id="UP001140011"/>
    </source>
</evidence>
<evidence type="ECO:0000256" key="7">
    <source>
        <dbReference type="ARBA" id="ARBA00047992"/>
    </source>
</evidence>
<dbReference type="SUPFAM" id="SSF51366">
    <property type="entry name" value="Ribulose-phoshate binding barrel"/>
    <property type="match status" value="1"/>
</dbReference>
<accession>A0A9W8L854</accession>
<dbReference type="Gene3D" id="3.20.20.70">
    <property type="entry name" value="Aldolase class I"/>
    <property type="match status" value="1"/>
</dbReference>
<dbReference type="InterPro" id="IPR011060">
    <property type="entry name" value="RibuloseP-bd_barrel"/>
</dbReference>
<evidence type="ECO:0000256" key="8">
    <source>
        <dbReference type="PROSITE-ProRule" id="PRU00481"/>
    </source>
</evidence>
<comment type="catalytic activity">
    <reaction evidence="7">
        <text>aldehydo-D-ribose 5-phosphate + D-glyceraldehyde 3-phosphate + L-glutamine = pyridoxal 5'-phosphate + L-glutamate + phosphate + 3 H2O + H(+)</text>
        <dbReference type="Rhea" id="RHEA:31507"/>
        <dbReference type="ChEBI" id="CHEBI:15377"/>
        <dbReference type="ChEBI" id="CHEBI:15378"/>
        <dbReference type="ChEBI" id="CHEBI:29985"/>
        <dbReference type="ChEBI" id="CHEBI:43474"/>
        <dbReference type="ChEBI" id="CHEBI:58273"/>
        <dbReference type="ChEBI" id="CHEBI:58359"/>
        <dbReference type="ChEBI" id="CHEBI:59776"/>
        <dbReference type="ChEBI" id="CHEBI:597326"/>
        <dbReference type="EC" id="4.3.3.6"/>
    </reaction>
</comment>
<protein>
    <recommendedName>
        <fullName evidence="3">pyridoxal 5'-phosphate synthase (glutamine hydrolyzing)</fullName>
        <ecNumber evidence="3">4.3.3.6</ecNumber>
    </recommendedName>
</protein>
<evidence type="ECO:0000256" key="4">
    <source>
        <dbReference type="ARBA" id="ARBA00022898"/>
    </source>
</evidence>
<dbReference type="PROSITE" id="PS51129">
    <property type="entry name" value="PDXS_SNZ_2"/>
    <property type="match status" value="1"/>
</dbReference>
<proteinExistence type="inferred from homology"/>
<dbReference type="PANTHER" id="PTHR31829">
    <property type="entry name" value="PYRIDOXAL 5'-PHOSPHATE SYNTHASE SUBUNIT SNZ1-RELATED"/>
    <property type="match status" value="1"/>
</dbReference>
<keyword evidence="4" id="KW-0663">Pyridoxal phosphate</keyword>
<keyword evidence="12" id="KW-1185">Reference proteome</keyword>
<dbReference type="GO" id="GO:0006520">
    <property type="term" value="P:amino acid metabolic process"/>
    <property type="evidence" value="ECO:0007669"/>
    <property type="project" value="TreeGrafter"/>
</dbReference>
<name>A0A9W8L854_9FUNG</name>
<dbReference type="Pfam" id="PF01680">
    <property type="entry name" value="SOR_SNZ"/>
    <property type="match status" value="1"/>
</dbReference>